<comment type="caution">
    <text evidence="2">The sequence shown here is derived from an EMBL/GenBank/DDBJ whole genome shotgun (WGS) entry which is preliminary data.</text>
</comment>
<evidence type="ECO:0000313" key="2">
    <source>
        <dbReference type="EMBL" id="KAJ4390680.1"/>
    </source>
</evidence>
<keyword evidence="1" id="KW-0472">Membrane</keyword>
<protein>
    <submittedName>
        <fullName evidence="2">Uncharacterized protein</fullName>
    </submittedName>
</protein>
<dbReference type="AlphaFoldDB" id="A0A9W9CWY0"/>
<feature type="transmembrane region" description="Helical" evidence="1">
    <location>
        <begin position="74"/>
        <end position="94"/>
    </location>
</feature>
<proteinExistence type="predicted"/>
<gene>
    <name evidence="2" type="ORF">N0V93_004278</name>
</gene>
<organism evidence="2 3">
    <name type="scientific">Gnomoniopsis smithogilvyi</name>
    <dbReference type="NCBI Taxonomy" id="1191159"/>
    <lineage>
        <taxon>Eukaryota</taxon>
        <taxon>Fungi</taxon>
        <taxon>Dikarya</taxon>
        <taxon>Ascomycota</taxon>
        <taxon>Pezizomycotina</taxon>
        <taxon>Sordariomycetes</taxon>
        <taxon>Sordariomycetidae</taxon>
        <taxon>Diaporthales</taxon>
        <taxon>Gnomoniaceae</taxon>
        <taxon>Gnomoniopsis</taxon>
    </lineage>
</organism>
<sequence length="111" mass="11742">MAQRSDRAGEAYPLLSVTTTTQTQNSLSSHSSYYSFEKDVEAGNVAEESGKDLTLIGAFLTAWDMSDNPGRVGLVIHALLVVAAVLGLLGLVLYMPFLAIMNMMNGTGGDG</sequence>
<keyword evidence="1" id="KW-1133">Transmembrane helix</keyword>
<evidence type="ECO:0000313" key="3">
    <source>
        <dbReference type="Proteomes" id="UP001140453"/>
    </source>
</evidence>
<dbReference type="Proteomes" id="UP001140453">
    <property type="component" value="Unassembled WGS sequence"/>
</dbReference>
<keyword evidence="1" id="KW-0812">Transmembrane</keyword>
<dbReference type="EMBL" id="JAPEVB010000003">
    <property type="protein sequence ID" value="KAJ4390680.1"/>
    <property type="molecule type" value="Genomic_DNA"/>
</dbReference>
<reference evidence="2" key="1">
    <citation type="submission" date="2022-10" db="EMBL/GenBank/DDBJ databases">
        <title>Tapping the CABI collections for fungal endophytes: first genome assemblies for Collariella, Neodidymelliopsis, Ascochyta clinopodiicola, Didymella pomorum, Didymosphaeria variabile, Neocosmospora piperis and Neocucurbitaria cava.</title>
        <authorList>
            <person name="Hill R."/>
        </authorList>
    </citation>
    <scope>NUCLEOTIDE SEQUENCE</scope>
    <source>
        <strain evidence="2">IMI 355082</strain>
    </source>
</reference>
<accession>A0A9W9CWY0</accession>
<keyword evidence="3" id="KW-1185">Reference proteome</keyword>
<name>A0A9W9CWY0_9PEZI</name>
<evidence type="ECO:0000256" key="1">
    <source>
        <dbReference type="SAM" id="Phobius"/>
    </source>
</evidence>